<dbReference type="NCBIfam" id="TIGR00815">
    <property type="entry name" value="sulP"/>
    <property type="match status" value="1"/>
</dbReference>
<reference evidence="8" key="1">
    <citation type="submission" date="2024-06" db="EMBL/GenBank/DDBJ databases">
        <authorList>
            <person name="Liu X."/>
            <person name="Lenzi L."/>
            <person name="Haldenby T S."/>
            <person name="Uol C."/>
        </authorList>
    </citation>
    <scope>NUCLEOTIDE SEQUENCE</scope>
</reference>
<dbReference type="EMBL" id="CAXLJL010000268">
    <property type="protein sequence ID" value="CAL5135837.1"/>
    <property type="molecule type" value="Genomic_DNA"/>
</dbReference>
<dbReference type="PROSITE" id="PS50801">
    <property type="entry name" value="STAS"/>
    <property type="match status" value="1"/>
</dbReference>
<dbReference type="Proteomes" id="UP001497525">
    <property type="component" value="Unassembled WGS sequence"/>
</dbReference>
<feature type="transmembrane region" description="Helical" evidence="6">
    <location>
        <begin position="332"/>
        <end position="355"/>
    </location>
</feature>
<comment type="caution">
    <text evidence="8">The sequence shown here is derived from an EMBL/GenBank/DDBJ whole genome shotgun (WGS) entry which is preliminary data.</text>
</comment>
<accession>A0AAV2TEF8</accession>
<sequence>MEMEEKLPTNFDYVISRRVLNSREFEEQYGEIQEFKPPSLGRRIRNSVKSFSALRTLTNFFPFCSIISSVYTLNAFVSDVLAGLTMSVLHVPQGMAYGYLAGIKPINGLYSSFFPPLMYFFLGTSRHVSIGTFSVVALLSAEPVNRLAESNALNPALNDTETMDSYRLKVAVTVTVISGLIQLTMGLLNLGFLVEYISAPLLGGFTCASGLHVLSSQLGAMFGLKLKRFTGAGRLIFVVVDFFKQIKNVNLITMAITGCCITVLGLFKFLIDPKVSSKIHFPIPIEIVVLILGTLVSKYTHLENLWHVKVVGELPRGLPYPLLPDMSITADILLESAIVSFVALATTVSLVKLYANKSGYDVRYTQEMNALGISNVFGGFFRCQAASGALARTSVAYGAGMRSQVASLVSCCVLLLVLTLIGPVFEDVPLCVLASIIAVSLTGILLQIRDVPRLFWISPIDAIVWIVTFLATTLLNVPLGLVTGLCFSVLTTLFRTQRSFCYELGQLPDTDIYMELGKYEQAIRIPGLAILRFGGPLYYANCHTFTNWVYGKTKIDPHKVKAQRLLQTSSKNLPCCSRAPGLFTRTKTRDKDVPNGTEDPGKLQPNVARESTSLSGGSKPDKIHSIILDISSWSYTDSVGAKTLLSLVKDYENIDIRVLFTCCQSPVKNTLVKAGFGVDHFKRICFLSVHDAVLYAKLGSNQ</sequence>
<evidence type="ECO:0000256" key="4">
    <source>
        <dbReference type="ARBA" id="ARBA00023136"/>
    </source>
</evidence>
<evidence type="ECO:0000256" key="3">
    <source>
        <dbReference type="ARBA" id="ARBA00022989"/>
    </source>
</evidence>
<evidence type="ECO:0000256" key="5">
    <source>
        <dbReference type="SAM" id="MobiDB-lite"/>
    </source>
</evidence>
<keyword evidence="4 6" id="KW-0472">Membrane</keyword>
<evidence type="ECO:0000259" key="7">
    <source>
        <dbReference type="PROSITE" id="PS50801"/>
    </source>
</evidence>
<dbReference type="CDD" id="cd07042">
    <property type="entry name" value="STAS_SulP_like_sulfate_transporter"/>
    <property type="match status" value="1"/>
</dbReference>
<feature type="transmembrane region" description="Helical" evidence="6">
    <location>
        <begin position="249"/>
        <end position="271"/>
    </location>
</feature>
<dbReference type="InterPro" id="IPR002645">
    <property type="entry name" value="STAS_dom"/>
</dbReference>
<evidence type="ECO:0000256" key="1">
    <source>
        <dbReference type="ARBA" id="ARBA00004141"/>
    </source>
</evidence>
<protein>
    <recommendedName>
        <fullName evidence="7">STAS domain-containing protein</fullName>
    </recommendedName>
</protein>
<feature type="transmembrane region" description="Helical" evidence="6">
    <location>
        <begin position="405"/>
        <end position="422"/>
    </location>
</feature>
<feature type="transmembrane region" description="Helical" evidence="6">
    <location>
        <begin position="52"/>
        <end position="77"/>
    </location>
</feature>
<feature type="transmembrane region" description="Helical" evidence="6">
    <location>
        <begin position="170"/>
        <end position="190"/>
    </location>
</feature>
<dbReference type="SUPFAM" id="SSF52091">
    <property type="entry name" value="SpoIIaa-like"/>
    <property type="match status" value="1"/>
</dbReference>
<comment type="subcellular location">
    <subcellularLocation>
        <location evidence="1">Membrane</location>
        <topology evidence="1">Multi-pass membrane protein</topology>
    </subcellularLocation>
</comment>
<keyword evidence="2 6" id="KW-0812">Transmembrane</keyword>
<name>A0AAV2TEF8_CALDB</name>
<feature type="transmembrane region" description="Helical" evidence="6">
    <location>
        <begin position="117"/>
        <end position="139"/>
    </location>
</feature>
<dbReference type="InterPro" id="IPR001902">
    <property type="entry name" value="SLC26A/SulP_fam"/>
</dbReference>
<dbReference type="InterPro" id="IPR036513">
    <property type="entry name" value="STAS_dom_sf"/>
</dbReference>
<feature type="transmembrane region" description="Helical" evidence="6">
    <location>
        <begin position="428"/>
        <end position="446"/>
    </location>
</feature>
<keyword evidence="3 6" id="KW-1133">Transmembrane helix</keyword>
<dbReference type="InterPro" id="IPR011547">
    <property type="entry name" value="SLC26A/SulP_dom"/>
</dbReference>
<evidence type="ECO:0000313" key="8">
    <source>
        <dbReference type="EMBL" id="CAL5135837.1"/>
    </source>
</evidence>
<feature type="transmembrane region" description="Helical" evidence="6">
    <location>
        <begin position="196"/>
        <end position="214"/>
    </location>
</feature>
<gene>
    <name evidence="8" type="ORF">CDAUBV1_LOCUS9948</name>
</gene>
<evidence type="ECO:0000313" key="9">
    <source>
        <dbReference type="Proteomes" id="UP001497525"/>
    </source>
</evidence>
<dbReference type="Pfam" id="PF01740">
    <property type="entry name" value="STAS"/>
    <property type="match status" value="1"/>
</dbReference>
<dbReference type="GO" id="GO:0055085">
    <property type="term" value="P:transmembrane transport"/>
    <property type="evidence" value="ECO:0007669"/>
    <property type="project" value="InterPro"/>
</dbReference>
<evidence type="ECO:0000256" key="6">
    <source>
        <dbReference type="SAM" id="Phobius"/>
    </source>
</evidence>
<organism evidence="8 9">
    <name type="scientific">Calicophoron daubneyi</name>
    <name type="common">Rumen fluke</name>
    <name type="synonym">Paramphistomum daubneyi</name>
    <dbReference type="NCBI Taxonomy" id="300641"/>
    <lineage>
        <taxon>Eukaryota</taxon>
        <taxon>Metazoa</taxon>
        <taxon>Spiralia</taxon>
        <taxon>Lophotrochozoa</taxon>
        <taxon>Platyhelminthes</taxon>
        <taxon>Trematoda</taxon>
        <taxon>Digenea</taxon>
        <taxon>Plagiorchiida</taxon>
        <taxon>Pronocephalata</taxon>
        <taxon>Paramphistomoidea</taxon>
        <taxon>Paramphistomidae</taxon>
        <taxon>Calicophoron</taxon>
    </lineage>
</organism>
<feature type="region of interest" description="Disordered" evidence="5">
    <location>
        <begin position="586"/>
        <end position="619"/>
    </location>
</feature>
<proteinExistence type="predicted"/>
<dbReference type="PANTHER" id="PTHR11814">
    <property type="entry name" value="SULFATE TRANSPORTER"/>
    <property type="match status" value="1"/>
</dbReference>
<dbReference type="Pfam" id="PF00916">
    <property type="entry name" value="Sulfate_transp"/>
    <property type="match status" value="1"/>
</dbReference>
<dbReference type="Gene3D" id="3.30.750.24">
    <property type="entry name" value="STAS domain"/>
    <property type="match status" value="1"/>
</dbReference>
<dbReference type="AlphaFoldDB" id="A0AAV2TEF8"/>
<evidence type="ECO:0000256" key="2">
    <source>
        <dbReference type="ARBA" id="ARBA00022692"/>
    </source>
</evidence>
<feature type="domain" description="STAS" evidence="7">
    <location>
        <begin position="518"/>
        <end position="696"/>
    </location>
</feature>
<dbReference type="GO" id="GO:0016020">
    <property type="term" value="C:membrane"/>
    <property type="evidence" value="ECO:0007669"/>
    <property type="project" value="UniProtKB-SubCell"/>
</dbReference>